<dbReference type="InterPro" id="IPR040855">
    <property type="entry name" value="ORC_WH_C"/>
</dbReference>
<gene>
    <name evidence="8" type="ORF">ASCRUDRAFT_9750</name>
</gene>
<evidence type="ECO:0000256" key="1">
    <source>
        <dbReference type="ARBA" id="ARBA00004123"/>
    </source>
</evidence>
<keyword evidence="4" id="KW-0238">DNA-binding</keyword>
<dbReference type="PANTHER" id="PTHR12748:SF0">
    <property type="entry name" value="ORIGIN RECOGNITION COMPLEX SUBUNIT 3"/>
    <property type="match status" value="1"/>
</dbReference>
<dbReference type="GO" id="GO:0003688">
    <property type="term" value="F:DNA replication origin binding"/>
    <property type="evidence" value="ECO:0007669"/>
    <property type="project" value="TreeGrafter"/>
</dbReference>
<name>A0A1D2VBK8_9ASCO</name>
<dbReference type="InParanoid" id="A0A1D2VBK8"/>
<keyword evidence="9" id="KW-1185">Reference proteome</keyword>
<comment type="similarity">
    <text evidence="2">Belongs to the ORC3 family.</text>
</comment>
<dbReference type="Pfam" id="PF07034">
    <property type="entry name" value="ORC3_N"/>
    <property type="match status" value="1"/>
</dbReference>
<evidence type="ECO:0000313" key="9">
    <source>
        <dbReference type="Proteomes" id="UP000095038"/>
    </source>
</evidence>
<dbReference type="OrthoDB" id="10265211at2759"/>
<dbReference type="STRING" id="1344418.A0A1D2VBK8"/>
<evidence type="ECO:0000256" key="3">
    <source>
        <dbReference type="ARBA" id="ARBA00022705"/>
    </source>
</evidence>
<dbReference type="InterPro" id="IPR045667">
    <property type="entry name" value="ORC3_N"/>
</dbReference>
<proteinExistence type="inferred from homology"/>
<feature type="domain" description="Origin recognition complex subunit 3 winged helix C-terminal" evidence="7">
    <location>
        <begin position="756"/>
        <end position="965"/>
    </location>
</feature>
<dbReference type="GO" id="GO:0005656">
    <property type="term" value="C:nuclear pre-replicative complex"/>
    <property type="evidence" value="ECO:0007669"/>
    <property type="project" value="TreeGrafter"/>
</dbReference>
<evidence type="ECO:0000259" key="7">
    <source>
        <dbReference type="Pfam" id="PF18137"/>
    </source>
</evidence>
<keyword evidence="5" id="KW-0539">Nucleus</keyword>
<dbReference type="InterPro" id="IPR020795">
    <property type="entry name" value="ORC3"/>
</dbReference>
<dbReference type="Proteomes" id="UP000095038">
    <property type="component" value="Unassembled WGS sequence"/>
</dbReference>
<dbReference type="FunCoup" id="A0A1D2VBK8">
    <property type="interactions" value="822"/>
</dbReference>
<comment type="subcellular location">
    <subcellularLocation>
        <location evidence="1">Nucleus</location>
    </subcellularLocation>
</comment>
<dbReference type="Pfam" id="PF18137">
    <property type="entry name" value="WHD_ORC"/>
    <property type="match status" value="1"/>
</dbReference>
<accession>A0A1D2VBK8</accession>
<dbReference type="GO" id="GO:0006270">
    <property type="term" value="P:DNA replication initiation"/>
    <property type="evidence" value="ECO:0007669"/>
    <property type="project" value="TreeGrafter"/>
</dbReference>
<evidence type="ECO:0000259" key="6">
    <source>
        <dbReference type="Pfam" id="PF07034"/>
    </source>
</evidence>
<evidence type="ECO:0000256" key="4">
    <source>
        <dbReference type="ARBA" id="ARBA00023125"/>
    </source>
</evidence>
<dbReference type="GO" id="GO:0005664">
    <property type="term" value="C:nuclear origin of replication recognition complex"/>
    <property type="evidence" value="ECO:0007669"/>
    <property type="project" value="InterPro"/>
</dbReference>
<dbReference type="GeneID" id="30968875"/>
<dbReference type="GO" id="GO:0031261">
    <property type="term" value="C:DNA replication preinitiation complex"/>
    <property type="evidence" value="ECO:0007669"/>
    <property type="project" value="TreeGrafter"/>
</dbReference>
<evidence type="ECO:0000313" key="8">
    <source>
        <dbReference type="EMBL" id="ODV58990.1"/>
    </source>
</evidence>
<evidence type="ECO:0000256" key="2">
    <source>
        <dbReference type="ARBA" id="ARBA00010977"/>
    </source>
</evidence>
<evidence type="ECO:0000256" key="5">
    <source>
        <dbReference type="ARBA" id="ARBA00023242"/>
    </source>
</evidence>
<protein>
    <submittedName>
        <fullName evidence="8">Uncharacterized protein</fullName>
    </submittedName>
</protein>
<dbReference type="RefSeq" id="XP_020045297.1">
    <property type="nucleotide sequence ID" value="XM_020195239.1"/>
</dbReference>
<organism evidence="8 9">
    <name type="scientific">Ascoidea rubescens DSM 1968</name>
    <dbReference type="NCBI Taxonomy" id="1344418"/>
    <lineage>
        <taxon>Eukaryota</taxon>
        <taxon>Fungi</taxon>
        <taxon>Dikarya</taxon>
        <taxon>Ascomycota</taxon>
        <taxon>Saccharomycotina</taxon>
        <taxon>Saccharomycetes</taxon>
        <taxon>Ascoideaceae</taxon>
        <taxon>Ascoidea</taxon>
    </lineage>
</organism>
<feature type="domain" description="Origin recognition complex subunit 3 N-terminal" evidence="6">
    <location>
        <begin position="41"/>
        <end position="320"/>
    </location>
</feature>
<sequence>MSDADSPFFTINPNNNIKKLIYPLNYQNQILFSNDHRYFLPLPQEFDSIDFTDLRQSNFTVCWQIFDQKLSDLLTDHNNSLFVRIKAHLFKNLEYKTNSKLNTLLILNGNSNTNLFPDLQDFIDNLNNNSISNTEKNANYIFDLIEIDSSLTYNIKLLLNHIILNLINKNDKLFESVRNKFDNNTEKYINADTDYDALEDEFKDKDFNFDYNSDFEFDYDFLSTISSTLYYKRNRKLILYFNDSQNLDQSTLLVFFNFINNSSFLKNYIEIFINISTSLSIFNSFISSSILSLLDFSFLKLSQNSNSLIENILSSLLLNPIITHDIIEFNKSKKITKKELYSANLTKGNPISNLNFLLFGPYLMNLLKDRHNNSLISINSFVSTIKYSILCYFYNNPLSIFFNSHDLNLNENHLITLKNLLSFKSFINNILKNQLFFKDKKKLHNLIEKNLEVPQTNKNTKKLSANQLYFKNYFVPFALAKFKINMINFLDTLDILVLTQKIIIANSTFKEQTNQRIIDYISQNSLADSPIKKNVSNYRISSAQKSPKHFTFLSKTDLYSKILTGTLLKTDFLDQLISNLKHLLPHFLTKLFKLLKSYNTNSLNKKSLYFKDITEFKFEDNYILNLFYKKLKTEIGNDIKNFDVNGIYFYPINICNNPDNNNDENLNDGLENLPIQGKFAFSTIIHNLVECFDKFLLDPFYLVKSEVELDDNQVLFLENIIGSNYLSNFYDDLLFNEVFTIKDHKIVESSIFPPARNFIEDALINPKSYLFNSKAAVPNKTDLLEDKNDFLYEVSSEEEQDLEIFQDITRKRKSSDARRSLKNSIDKQINPLKQLSKISDPLISEMYRLYIEAPININVYDFYQAFKSTLSQPKYLANISNALDQPEISNIILDETIVKDLRVYLDINNNTKLVDKTNDETNVDNDLKWEKITLAWFLQVLEEIKNTGLIGTNRKNVEIVKKLVWKGL</sequence>
<reference evidence="9" key="1">
    <citation type="submission" date="2016-05" db="EMBL/GenBank/DDBJ databases">
        <title>Comparative genomics of biotechnologically important yeasts.</title>
        <authorList>
            <consortium name="DOE Joint Genome Institute"/>
            <person name="Riley R."/>
            <person name="Haridas S."/>
            <person name="Wolfe K.H."/>
            <person name="Lopes M.R."/>
            <person name="Hittinger C.T."/>
            <person name="Goker M."/>
            <person name="Salamov A."/>
            <person name="Wisecaver J."/>
            <person name="Long T.M."/>
            <person name="Aerts A.L."/>
            <person name="Barry K."/>
            <person name="Choi C."/>
            <person name="Clum A."/>
            <person name="Coughlan A.Y."/>
            <person name="Deshpande S."/>
            <person name="Douglass A.P."/>
            <person name="Hanson S.J."/>
            <person name="Klenk H.-P."/>
            <person name="Labutti K."/>
            <person name="Lapidus A."/>
            <person name="Lindquist E."/>
            <person name="Lipzen A."/>
            <person name="Meier-Kolthoff J.P."/>
            <person name="Ohm R.A."/>
            <person name="Otillar R.P."/>
            <person name="Pangilinan J."/>
            <person name="Peng Y."/>
            <person name="Rokas A."/>
            <person name="Rosa C.A."/>
            <person name="Scheuner C."/>
            <person name="Sibirny A.A."/>
            <person name="Slot J.C."/>
            <person name="Stielow J.B."/>
            <person name="Sun H."/>
            <person name="Kurtzman C.P."/>
            <person name="Blackwell M."/>
            <person name="Grigoriev I.V."/>
            <person name="Jeffries T.W."/>
        </authorList>
    </citation>
    <scope>NUCLEOTIDE SEQUENCE [LARGE SCALE GENOMIC DNA]</scope>
    <source>
        <strain evidence="9">DSM 1968</strain>
    </source>
</reference>
<dbReference type="AlphaFoldDB" id="A0A1D2VBK8"/>
<keyword evidence="3" id="KW-0235">DNA replication</keyword>
<dbReference type="PANTHER" id="PTHR12748">
    <property type="entry name" value="ORIGIN RECOGNITION COMPLEX SUBUNIT 3"/>
    <property type="match status" value="1"/>
</dbReference>
<dbReference type="EMBL" id="KV454488">
    <property type="protein sequence ID" value="ODV58990.1"/>
    <property type="molecule type" value="Genomic_DNA"/>
</dbReference>